<dbReference type="Gene3D" id="4.10.400.10">
    <property type="entry name" value="Low-density Lipoprotein Receptor"/>
    <property type="match status" value="2"/>
</dbReference>
<evidence type="ECO:0000256" key="2">
    <source>
        <dbReference type="ARBA" id="ARBA00022525"/>
    </source>
</evidence>
<dbReference type="SMART" id="SM00202">
    <property type="entry name" value="SR"/>
    <property type="match status" value="1"/>
</dbReference>
<evidence type="ECO:0000256" key="9">
    <source>
        <dbReference type="ARBA" id="ARBA00023157"/>
    </source>
</evidence>
<dbReference type="GO" id="GO:0016020">
    <property type="term" value="C:membrane"/>
    <property type="evidence" value="ECO:0007669"/>
    <property type="project" value="InterPro"/>
</dbReference>
<dbReference type="InterPro" id="IPR001254">
    <property type="entry name" value="Trypsin_dom"/>
</dbReference>
<dbReference type="Pfam" id="PF00089">
    <property type="entry name" value="Trypsin"/>
    <property type="match status" value="1"/>
</dbReference>
<dbReference type="SUPFAM" id="SSF50494">
    <property type="entry name" value="Trypsin-like serine proteases"/>
    <property type="match status" value="1"/>
</dbReference>
<dbReference type="Gene3D" id="2.40.10.10">
    <property type="entry name" value="Trypsin-like serine proteases"/>
    <property type="match status" value="1"/>
</dbReference>
<dbReference type="GO" id="GO:0002376">
    <property type="term" value="P:immune system process"/>
    <property type="evidence" value="ECO:0007669"/>
    <property type="project" value="UniProtKB-KW"/>
</dbReference>
<dbReference type="PROSITE" id="PS50287">
    <property type="entry name" value="SRCR_2"/>
    <property type="match status" value="1"/>
</dbReference>
<dbReference type="PANTHER" id="PTHR24252">
    <property type="entry name" value="ACROSIN-RELATED"/>
    <property type="match status" value="1"/>
</dbReference>
<dbReference type="InterPro" id="IPR002350">
    <property type="entry name" value="Kazal_dom"/>
</dbReference>
<dbReference type="AlphaFoldDB" id="A0A8J4WRQ2"/>
<evidence type="ECO:0000256" key="11">
    <source>
        <dbReference type="PROSITE-ProRule" id="PRU00124"/>
    </source>
</evidence>
<dbReference type="GO" id="GO:0004252">
    <property type="term" value="F:serine-type endopeptidase activity"/>
    <property type="evidence" value="ECO:0007669"/>
    <property type="project" value="InterPro"/>
</dbReference>
<dbReference type="OrthoDB" id="19606at2759"/>
<evidence type="ECO:0000256" key="3">
    <source>
        <dbReference type="ARBA" id="ARBA00022670"/>
    </source>
</evidence>
<keyword evidence="5" id="KW-0677">Repeat</keyword>
<dbReference type="SUPFAM" id="SSF56487">
    <property type="entry name" value="SRCR-like"/>
    <property type="match status" value="1"/>
</dbReference>
<protein>
    <submittedName>
        <fullName evidence="17">Complement factor I</fullName>
    </submittedName>
</protein>
<comment type="caution">
    <text evidence="17">The sequence shown here is derived from an EMBL/GenBank/DDBJ whole genome shotgun (WGS) entry which is preliminary data.</text>
</comment>
<feature type="disulfide bond" evidence="12">
    <location>
        <begin position="193"/>
        <end position="203"/>
    </location>
</feature>
<dbReference type="GO" id="GO:0005576">
    <property type="term" value="C:extracellular region"/>
    <property type="evidence" value="ECO:0007669"/>
    <property type="project" value="UniProtKB-SubCell"/>
</dbReference>
<dbReference type="InterPro" id="IPR043504">
    <property type="entry name" value="Peptidase_S1_PA_chymotrypsin"/>
</dbReference>
<comment type="caution">
    <text evidence="12">Lacks conserved residue(s) required for the propagation of feature annotation.</text>
</comment>
<feature type="domain" description="Peptidase S1" evidence="14">
    <location>
        <begin position="364"/>
        <end position="533"/>
    </location>
</feature>
<evidence type="ECO:0000259" key="14">
    <source>
        <dbReference type="PROSITE" id="PS50240"/>
    </source>
</evidence>
<feature type="signal peptide" evidence="13">
    <location>
        <begin position="1"/>
        <end position="23"/>
    </location>
</feature>
<comment type="subcellular location">
    <subcellularLocation>
        <location evidence="1">Secreted</location>
    </subcellularLocation>
</comment>
<dbReference type="InterPro" id="IPR048719">
    <property type="entry name" value="CFAI_KAZAL"/>
</dbReference>
<evidence type="ECO:0000313" key="17">
    <source>
        <dbReference type="EMBL" id="KAF5890534.1"/>
    </source>
</evidence>
<dbReference type="SUPFAM" id="SSF57424">
    <property type="entry name" value="LDL receptor-like module"/>
    <property type="match status" value="2"/>
</dbReference>
<evidence type="ECO:0000256" key="5">
    <source>
        <dbReference type="ARBA" id="ARBA00022737"/>
    </source>
</evidence>
<dbReference type="PROSITE" id="PS01209">
    <property type="entry name" value="LDLRA_1"/>
    <property type="match status" value="1"/>
</dbReference>
<evidence type="ECO:0000256" key="8">
    <source>
        <dbReference type="ARBA" id="ARBA00022859"/>
    </source>
</evidence>
<dbReference type="PRINTS" id="PR00261">
    <property type="entry name" value="LDLRECEPTOR"/>
</dbReference>
<evidence type="ECO:0000256" key="4">
    <source>
        <dbReference type="ARBA" id="ARBA00022729"/>
    </source>
</evidence>
<keyword evidence="10" id="KW-0325">Glycoprotein</keyword>
<dbReference type="Proteomes" id="UP000727407">
    <property type="component" value="Unassembled WGS sequence"/>
</dbReference>
<keyword evidence="2" id="KW-0964">Secreted</keyword>
<dbReference type="InterPro" id="IPR036055">
    <property type="entry name" value="LDL_receptor-like_sf"/>
</dbReference>
<dbReference type="SMART" id="SM00020">
    <property type="entry name" value="Tryp_SPc"/>
    <property type="match status" value="1"/>
</dbReference>
<dbReference type="InterPro" id="IPR003884">
    <property type="entry name" value="FacI_MAC"/>
</dbReference>
<dbReference type="InterPro" id="IPR002172">
    <property type="entry name" value="LDrepeatLR_classA_rpt"/>
</dbReference>
<keyword evidence="3" id="KW-0645">Protease</keyword>
<evidence type="ECO:0000256" key="13">
    <source>
        <dbReference type="SAM" id="SignalP"/>
    </source>
</evidence>
<dbReference type="Gene3D" id="3.30.60.30">
    <property type="match status" value="1"/>
</dbReference>
<dbReference type="PROSITE" id="PS51465">
    <property type="entry name" value="KAZAL_2"/>
    <property type="match status" value="1"/>
</dbReference>
<reference evidence="17" key="1">
    <citation type="submission" date="2020-07" db="EMBL/GenBank/DDBJ databases">
        <title>Clarias magur genome sequencing, assembly and annotation.</title>
        <authorList>
            <person name="Kushwaha B."/>
            <person name="Kumar R."/>
            <person name="Das P."/>
            <person name="Joshi C.G."/>
            <person name="Kumar D."/>
            <person name="Nagpure N.S."/>
            <person name="Pandey M."/>
            <person name="Agarwal S."/>
            <person name="Srivastava S."/>
            <person name="Singh M."/>
            <person name="Sahoo L."/>
            <person name="Jayasankar P."/>
            <person name="Meher P.K."/>
            <person name="Koringa P.G."/>
            <person name="Iquebal M.A."/>
            <person name="Das S.P."/>
            <person name="Bit A."/>
            <person name="Patnaik S."/>
            <person name="Patel N."/>
            <person name="Shah T.M."/>
            <person name="Hinsu A."/>
            <person name="Jena J.K."/>
        </authorList>
    </citation>
    <scope>NUCLEOTIDE SEQUENCE</scope>
    <source>
        <strain evidence="17">CIFAMagur01</strain>
        <tissue evidence="17">Testis</tissue>
    </source>
</reference>
<evidence type="ECO:0000259" key="16">
    <source>
        <dbReference type="PROSITE" id="PS51465"/>
    </source>
</evidence>
<dbReference type="FunFam" id="2.40.10.10:FF:000068">
    <property type="entry name" value="transmembrane protease serine 2"/>
    <property type="match status" value="1"/>
</dbReference>
<keyword evidence="7" id="KW-0720">Serine protease</keyword>
<dbReference type="Pfam" id="PF21286">
    <property type="entry name" value="CFAI_FIMAC_N"/>
    <property type="match status" value="1"/>
</dbReference>
<proteinExistence type="predicted"/>
<feature type="chain" id="PRO_5035220535" evidence="13">
    <location>
        <begin position="24"/>
        <end position="533"/>
    </location>
</feature>
<feature type="non-terminal residue" evidence="17">
    <location>
        <position position="1"/>
    </location>
</feature>
<feature type="domain" description="SRCR" evidence="15">
    <location>
        <begin position="105"/>
        <end position="223"/>
    </location>
</feature>
<dbReference type="InterPro" id="IPR001190">
    <property type="entry name" value="SRCR"/>
</dbReference>
<dbReference type="InterPro" id="IPR009003">
    <property type="entry name" value="Peptidase_S1_PA"/>
</dbReference>
<evidence type="ECO:0000256" key="10">
    <source>
        <dbReference type="ARBA" id="ARBA00023180"/>
    </source>
</evidence>
<name>A0A8J4WRQ2_CLAMG</name>
<evidence type="ECO:0000256" key="6">
    <source>
        <dbReference type="ARBA" id="ARBA00022801"/>
    </source>
</evidence>
<dbReference type="GO" id="GO:0006508">
    <property type="term" value="P:proteolysis"/>
    <property type="evidence" value="ECO:0007669"/>
    <property type="project" value="UniProtKB-KW"/>
</dbReference>
<dbReference type="Gene3D" id="3.10.250.10">
    <property type="entry name" value="SRCR-like domain"/>
    <property type="match status" value="1"/>
</dbReference>
<dbReference type="InterPro" id="IPR036058">
    <property type="entry name" value="Kazal_dom_sf"/>
</dbReference>
<dbReference type="PROSITE" id="PS00134">
    <property type="entry name" value="TRYPSIN_HIS"/>
    <property type="match status" value="1"/>
</dbReference>
<dbReference type="InterPro" id="IPR023415">
    <property type="entry name" value="LDLR_class-A_CS"/>
</dbReference>
<feature type="disulfide bond" evidence="11">
    <location>
        <begin position="251"/>
        <end position="266"/>
    </location>
</feature>
<keyword evidence="9 12" id="KW-1015">Disulfide bond</keyword>
<evidence type="ECO:0000256" key="12">
    <source>
        <dbReference type="PROSITE-ProRule" id="PRU00196"/>
    </source>
</evidence>
<dbReference type="PROSITE" id="PS50068">
    <property type="entry name" value="LDLRA_2"/>
    <property type="match status" value="1"/>
</dbReference>
<dbReference type="PROSITE" id="PS50240">
    <property type="entry name" value="TRYPSIN_DOM"/>
    <property type="match status" value="1"/>
</dbReference>
<evidence type="ECO:0000259" key="15">
    <source>
        <dbReference type="PROSITE" id="PS50287"/>
    </source>
</evidence>
<dbReference type="InterPro" id="IPR018114">
    <property type="entry name" value="TRYPSIN_HIS"/>
</dbReference>
<dbReference type="InterPro" id="IPR036772">
    <property type="entry name" value="SRCR-like_dom_sf"/>
</dbReference>
<keyword evidence="4 13" id="KW-0732">Signal</keyword>
<feature type="domain" description="Kazal-like" evidence="16">
    <location>
        <begin position="68"/>
        <end position="119"/>
    </location>
</feature>
<dbReference type="EMBL" id="QNUK01000675">
    <property type="protein sequence ID" value="KAF5890534.1"/>
    <property type="molecule type" value="Genomic_DNA"/>
</dbReference>
<dbReference type="Pfam" id="PF21287">
    <property type="entry name" value="Kazal_CFAI"/>
    <property type="match status" value="1"/>
</dbReference>
<dbReference type="SUPFAM" id="SSF100895">
    <property type="entry name" value="Kazal-type serine protease inhibitors"/>
    <property type="match status" value="1"/>
</dbReference>
<feature type="disulfide bond" evidence="11">
    <location>
        <begin position="239"/>
        <end position="257"/>
    </location>
</feature>
<dbReference type="SMART" id="SM00192">
    <property type="entry name" value="LDLa"/>
    <property type="match status" value="2"/>
</dbReference>
<evidence type="ECO:0000313" key="18">
    <source>
        <dbReference type="Proteomes" id="UP000727407"/>
    </source>
</evidence>
<evidence type="ECO:0000256" key="7">
    <source>
        <dbReference type="ARBA" id="ARBA00022825"/>
    </source>
</evidence>
<dbReference type="CDD" id="cd00112">
    <property type="entry name" value="LDLa"/>
    <property type="match status" value="2"/>
</dbReference>
<dbReference type="CDD" id="cd00190">
    <property type="entry name" value="Tryp_SPc"/>
    <property type="match status" value="1"/>
</dbReference>
<evidence type="ECO:0000256" key="1">
    <source>
        <dbReference type="ARBA" id="ARBA00004613"/>
    </source>
</evidence>
<dbReference type="SMART" id="SM00057">
    <property type="entry name" value="FIMAC"/>
    <property type="match status" value="1"/>
</dbReference>
<keyword evidence="8" id="KW-0391">Immunity</keyword>
<gene>
    <name evidence="17" type="primary">cfi</name>
    <name evidence="17" type="ORF">DAT39_019765</name>
</gene>
<keyword evidence="6" id="KW-0378">Hydrolase</keyword>
<organism evidence="17 18">
    <name type="scientific">Clarias magur</name>
    <name type="common">Asian catfish</name>
    <name type="synonym">Macropteronotus magur</name>
    <dbReference type="NCBI Taxonomy" id="1594786"/>
    <lineage>
        <taxon>Eukaryota</taxon>
        <taxon>Metazoa</taxon>
        <taxon>Chordata</taxon>
        <taxon>Craniata</taxon>
        <taxon>Vertebrata</taxon>
        <taxon>Euteleostomi</taxon>
        <taxon>Actinopterygii</taxon>
        <taxon>Neopterygii</taxon>
        <taxon>Teleostei</taxon>
        <taxon>Ostariophysi</taxon>
        <taxon>Siluriformes</taxon>
        <taxon>Clariidae</taxon>
        <taxon>Clarias</taxon>
    </lineage>
</organism>
<dbReference type="InterPro" id="IPR048722">
    <property type="entry name" value="CFAI_FIMAC_N"/>
</dbReference>
<keyword evidence="18" id="KW-1185">Reference proteome</keyword>
<accession>A0A8J4WRQ2</accession>
<dbReference type="PANTHER" id="PTHR24252:SF8">
    <property type="entry name" value="ACROSIN"/>
    <property type="match status" value="1"/>
</dbReference>
<sequence>MMRITLVLLLSALLLQLGRTVGAAGEAPHKAPPPSLLSQECVDEKHTRSSCAKVFCPPWERCINGRCVCKLPYQCPRFGPRVCGLEGRSYTSLCQAQAIACREKRPLFSHYTDLGSCDEPFEVYLRGPQGQQVVWVKNVNAMVCGSDSWNMAAANVVCKHIKNNPRGAKAFGKSEFKDIIGVSRVRECVDVRCTGAERTLAECLLYKPHSISDNTSVATVTCYTNEPAVGKVECDGFHCVNEKCVSWEHICDGVDDCGDNSDEMCCTGCQKGAFYCKSGVCLPPYAVRDKIRDCLGGEDEIETVGKSIPQSGSHKESEVWSDPKEDILKMRNHTETLECGIPNMDYVHKTEKDLRFGHKYKRDTVWGEETLPTQIQWHVAVQEDFKMSCSGVYLGGCWVLTAAHCVRQKPQSYRAKLSMWKKNSLLSTTESVPVKNIIIHQDYNPHTNENDIALIQLQELIDGKCLHPNPAVRPVCVPWSPLQFPPNYTCTVSGWGHDKEGAKVNTLRWANVSLIPNCESYYKERYHKGMMCA</sequence>